<sequence length="185" mass="20739">MNKTRIVARMLLALALVPAACAAHDWQEAKFSGETLCLRPDLDWKESRIDEIVGSYLRDVYTSYSFSSSTGTSQALEISVMPARQSDAAPVATDSKAEVDATLGLMVQRAANGDEVFRAPGARGGFEALCPNTRYRICYRRFQTDLIAGNYIFPRDTLKDWREWERGLAAFLNERPVRRCQNVGH</sequence>
<keyword evidence="3" id="KW-1185">Reference proteome</keyword>
<keyword evidence="1" id="KW-0732">Signal</keyword>
<feature type="signal peptide" evidence="1">
    <location>
        <begin position="1"/>
        <end position="22"/>
    </location>
</feature>
<evidence type="ECO:0000256" key="1">
    <source>
        <dbReference type="SAM" id="SignalP"/>
    </source>
</evidence>
<dbReference type="EMBL" id="JAVRIC010000030">
    <property type="protein sequence ID" value="MDT0498961.1"/>
    <property type="molecule type" value="Genomic_DNA"/>
</dbReference>
<evidence type="ECO:0000313" key="2">
    <source>
        <dbReference type="EMBL" id="MDT0498961.1"/>
    </source>
</evidence>
<evidence type="ECO:0000313" key="3">
    <source>
        <dbReference type="Proteomes" id="UP001254608"/>
    </source>
</evidence>
<proteinExistence type="predicted"/>
<comment type="caution">
    <text evidence="2">The sequence shown here is derived from an EMBL/GenBank/DDBJ whole genome shotgun (WGS) entry which is preliminary data.</text>
</comment>
<reference evidence="2 3" key="1">
    <citation type="submission" date="2023-09" db="EMBL/GenBank/DDBJ databases">
        <authorList>
            <person name="Rey-Velasco X."/>
        </authorList>
    </citation>
    <scope>NUCLEOTIDE SEQUENCE [LARGE SCALE GENOMIC DNA]</scope>
    <source>
        <strain evidence="2 3">W345</strain>
    </source>
</reference>
<name>A0ABU2WNN3_9GAMM</name>
<dbReference type="Proteomes" id="UP001254608">
    <property type="component" value="Unassembled WGS sequence"/>
</dbReference>
<dbReference type="RefSeq" id="WP_311366373.1">
    <property type="nucleotide sequence ID" value="NZ_JAVRIC010000030.1"/>
</dbReference>
<organism evidence="2 3">
    <name type="scientific">Banduia mediterranea</name>
    <dbReference type="NCBI Taxonomy" id="3075609"/>
    <lineage>
        <taxon>Bacteria</taxon>
        <taxon>Pseudomonadati</taxon>
        <taxon>Pseudomonadota</taxon>
        <taxon>Gammaproteobacteria</taxon>
        <taxon>Nevskiales</taxon>
        <taxon>Algiphilaceae</taxon>
        <taxon>Banduia</taxon>
    </lineage>
</organism>
<gene>
    <name evidence="2" type="ORF">RM530_16580</name>
</gene>
<feature type="chain" id="PRO_5046198070" evidence="1">
    <location>
        <begin position="23"/>
        <end position="185"/>
    </location>
</feature>
<protein>
    <submittedName>
        <fullName evidence="2">Uncharacterized protein</fullName>
    </submittedName>
</protein>
<accession>A0ABU2WNN3</accession>